<accession>A0ABQ7WNB9</accession>
<evidence type="ECO:0000313" key="1">
    <source>
        <dbReference type="EMBL" id="KAH0782247.1"/>
    </source>
</evidence>
<gene>
    <name evidence="1" type="ORF">KY290_001845</name>
</gene>
<dbReference type="PANTHER" id="PTHR33233">
    <property type="entry name" value="ENDONUCLEASE/EXONUCLEASE/PHOSPHATASE"/>
    <property type="match status" value="1"/>
</dbReference>
<protein>
    <recommendedName>
        <fullName evidence="3">DUF4283 domain-containing protein</fullName>
    </recommendedName>
</protein>
<evidence type="ECO:0000313" key="2">
    <source>
        <dbReference type="Proteomes" id="UP000826656"/>
    </source>
</evidence>
<name>A0ABQ7WNB9_SOLTU</name>
<proteinExistence type="predicted"/>
<reference evidence="1 2" key="1">
    <citation type="journal article" date="2021" name="bioRxiv">
        <title>Chromosome-scale and haplotype-resolved genome assembly of a tetraploid potato cultivar.</title>
        <authorList>
            <person name="Sun H."/>
            <person name="Jiao W.-B."/>
            <person name="Krause K."/>
            <person name="Campoy J.A."/>
            <person name="Goel M."/>
            <person name="Folz-Donahue K."/>
            <person name="Kukat C."/>
            <person name="Huettel B."/>
            <person name="Schneeberger K."/>
        </authorList>
    </citation>
    <scope>NUCLEOTIDE SEQUENCE [LARGE SCALE GENOMIC DNA]</scope>
    <source>
        <strain evidence="1">SolTubOtavaFocal</strain>
        <tissue evidence="1">Leaves</tissue>
    </source>
</reference>
<comment type="caution">
    <text evidence="1">The sequence shown here is derived from an EMBL/GenBank/DDBJ whole genome shotgun (WGS) entry which is preliminary data.</text>
</comment>
<dbReference type="EMBL" id="JAIVGD010000001">
    <property type="protein sequence ID" value="KAH0782247.1"/>
    <property type="molecule type" value="Genomic_DNA"/>
</dbReference>
<sequence length="66" mass="7294">MGADFSFNDEELNMIPIWVKLPSPPQNCWGMNSLSRIATGLGTPIYADKCTTKMERISYACCTSTS</sequence>
<organism evidence="1 2">
    <name type="scientific">Solanum tuberosum</name>
    <name type="common">Potato</name>
    <dbReference type="NCBI Taxonomy" id="4113"/>
    <lineage>
        <taxon>Eukaryota</taxon>
        <taxon>Viridiplantae</taxon>
        <taxon>Streptophyta</taxon>
        <taxon>Embryophyta</taxon>
        <taxon>Tracheophyta</taxon>
        <taxon>Spermatophyta</taxon>
        <taxon>Magnoliopsida</taxon>
        <taxon>eudicotyledons</taxon>
        <taxon>Gunneridae</taxon>
        <taxon>Pentapetalae</taxon>
        <taxon>asterids</taxon>
        <taxon>lamiids</taxon>
        <taxon>Solanales</taxon>
        <taxon>Solanaceae</taxon>
        <taxon>Solanoideae</taxon>
        <taxon>Solaneae</taxon>
        <taxon>Solanum</taxon>
    </lineage>
</organism>
<evidence type="ECO:0008006" key="3">
    <source>
        <dbReference type="Google" id="ProtNLM"/>
    </source>
</evidence>
<dbReference type="PANTHER" id="PTHR33233:SF17">
    <property type="entry name" value="DUF4283 DOMAIN-CONTAINING PROTEIN"/>
    <property type="match status" value="1"/>
</dbReference>
<keyword evidence="2" id="KW-1185">Reference proteome</keyword>
<dbReference type="Proteomes" id="UP000826656">
    <property type="component" value="Unassembled WGS sequence"/>
</dbReference>